<dbReference type="OrthoDB" id="5376804at2759"/>
<name>A0A074W9A4_9PEZI</name>
<dbReference type="GeneID" id="25414134"/>
<dbReference type="EMBL" id="KL584720">
    <property type="protein sequence ID" value="KEQ69645.1"/>
    <property type="molecule type" value="Genomic_DNA"/>
</dbReference>
<dbReference type="HOGENOM" id="CLU_1224531_0_0_1"/>
<dbReference type="RefSeq" id="XP_013423932.1">
    <property type="nucleotide sequence ID" value="XM_013568478.1"/>
</dbReference>
<protein>
    <submittedName>
        <fullName evidence="1">Uncharacterized protein</fullName>
    </submittedName>
</protein>
<sequence length="226" mass="24884">MTQANCSHKPPNHVCSYTTPSGFFLQTYDLDMAKYTSINTSTDYGPDTKNPTLIGFASLVSNGIFYDKPPNITECMLSWCAKTYENATSRNGVFSATVKDHDLEYSYTWEDPDSLTLVSWDVFGVKRNDLPGGPNTTFMIHRSSLQSMGAFIDTVLQAGVSNGYYQFQSGTLEAGVFNFGNLMLNDPTISDMGESLAKGLTNIVRNMSTTYTEQFPGVSHVFAGLE</sequence>
<evidence type="ECO:0000313" key="2">
    <source>
        <dbReference type="Proteomes" id="UP000027730"/>
    </source>
</evidence>
<dbReference type="Proteomes" id="UP000027730">
    <property type="component" value="Unassembled WGS sequence"/>
</dbReference>
<accession>A0A074W9A4</accession>
<reference evidence="1 2" key="1">
    <citation type="journal article" date="2014" name="BMC Genomics">
        <title>Genome sequencing of four Aureobasidium pullulans varieties: biotechnological potential, stress tolerance, and description of new species.</title>
        <authorList>
            <person name="Gostin Ar C."/>
            <person name="Ohm R.A."/>
            <person name="Kogej T."/>
            <person name="Sonjak S."/>
            <person name="Turk M."/>
            <person name="Zajc J."/>
            <person name="Zalar P."/>
            <person name="Grube M."/>
            <person name="Sun H."/>
            <person name="Han J."/>
            <person name="Sharma A."/>
            <person name="Chiniquy J."/>
            <person name="Ngan C.Y."/>
            <person name="Lipzen A."/>
            <person name="Barry K."/>
            <person name="Grigoriev I.V."/>
            <person name="Gunde-Cimerman N."/>
        </authorList>
    </citation>
    <scope>NUCLEOTIDE SEQUENCE [LARGE SCALE GENOMIC DNA]</scope>
    <source>
        <strain evidence="1 2">CBS 147.97</strain>
    </source>
</reference>
<dbReference type="AlphaFoldDB" id="A0A074W9A4"/>
<proteinExistence type="predicted"/>
<evidence type="ECO:0000313" key="1">
    <source>
        <dbReference type="EMBL" id="KEQ69645.1"/>
    </source>
</evidence>
<keyword evidence="2" id="KW-1185">Reference proteome</keyword>
<organism evidence="1 2">
    <name type="scientific">Aureobasidium namibiae CBS 147.97</name>
    <dbReference type="NCBI Taxonomy" id="1043004"/>
    <lineage>
        <taxon>Eukaryota</taxon>
        <taxon>Fungi</taxon>
        <taxon>Dikarya</taxon>
        <taxon>Ascomycota</taxon>
        <taxon>Pezizomycotina</taxon>
        <taxon>Dothideomycetes</taxon>
        <taxon>Dothideomycetidae</taxon>
        <taxon>Dothideales</taxon>
        <taxon>Saccotheciaceae</taxon>
        <taxon>Aureobasidium</taxon>
    </lineage>
</organism>
<gene>
    <name evidence="1" type="ORF">M436DRAFT_66915</name>
</gene>